<evidence type="ECO:0000313" key="2">
    <source>
        <dbReference type="WBParaSite" id="MCU_007923-RB"/>
    </source>
</evidence>
<dbReference type="PROSITE" id="PS50021">
    <property type="entry name" value="CH"/>
    <property type="match status" value="1"/>
</dbReference>
<dbReference type="InterPro" id="IPR049538">
    <property type="entry name" value="PCN-like_spectrin-like_rpt"/>
</dbReference>
<dbReference type="Pfam" id="PF21020">
    <property type="entry name" value="Spectrin_4"/>
    <property type="match status" value="1"/>
</dbReference>
<sequence>MENLVPEHLGGIGSRVIYQDGGSGSMLSLGVLDETAGRNLLAWCRAVTAGYHGVDVRDFSTSWSDGRAFLAIIHRYKPQFFDYLKTASLPPHEALEFAFRVAEERLGIARLISPEDMLGSEDTVDSRSVMVYVSSLYDILALSQRDFITGIRHQLPIPPFPLNVDFAITSPPLGSQLSTTSAPDELRALWSEYRLLAAELIQWLRATCDRLAIRHFPADLESMQQQVVADLKRHRREELPTKERQKQQLVRLYAELQSAVNANLLTIDPFMRIEHIYQLWKEYELALQKREMAVTAETSRLERLQRAGERIERECTLLQTHEAALEKRMNETESQFSSTYPMDVDGELKRWLTQLETIETGVHNLFGEVQVLRNGRYIRTEQVYRRVCTIHQRFLELQRRYRNILKIRSLSQSNDGVLK</sequence>
<dbReference type="SUPFAM" id="SSF46966">
    <property type="entry name" value="Spectrin repeat"/>
    <property type="match status" value="1"/>
</dbReference>
<reference evidence="2" key="1">
    <citation type="submission" date="2019-11" db="UniProtKB">
        <authorList>
            <consortium name="WormBaseParasite"/>
        </authorList>
    </citation>
    <scope>IDENTIFICATION</scope>
</reference>
<dbReference type="AlphaFoldDB" id="A0A5K3FFH9"/>
<name>A0A5K3FFH9_MESCO</name>
<dbReference type="InterPro" id="IPR036872">
    <property type="entry name" value="CH_dom_sf"/>
</dbReference>
<protein>
    <submittedName>
        <fullName evidence="2">Calponin-homology (CH) domain-containing protein</fullName>
    </submittedName>
</protein>
<feature type="domain" description="Calponin-homology (CH)" evidence="1">
    <location>
        <begin position="34"/>
        <end position="141"/>
    </location>
</feature>
<dbReference type="Gene3D" id="1.20.58.60">
    <property type="match status" value="2"/>
</dbReference>
<dbReference type="WBParaSite" id="MCU_007923-RB">
    <property type="protein sequence ID" value="MCU_007923-RB"/>
    <property type="gene ID" value="MCU_007923"/>
</dbReference>
<dbReference type="SMART" id="SM00033">
    <property type="entry name" value="CH"/>
    <property type="match status" value="1"/>
</dbReference>
<organism evidence="2">
    <name type="scientific">Mesocestoides corti</name>
    <name type="common">Flatworm</name>
    <dbReference type="NCBI Taxonomy" id="53468"/>
    <lineage>
        <taxon>Eukaryota</taxon>
        <taxon>Metazoa</taxon>
        <taxon>Spiralia</taxon>
        <taxon>Lophotrochozoa</taxon>
        <taxon>Platyhelminthes</taxon>
        <taxon>Cestoda</taxon>
        <taxon>Eucestoda</taxon>
        <taxon>Cyclophyllidea</taxon>
        <taxon>Mesocestoididae</taxon>
        <taxon>Mesocestoides</taxon>
    </lineage>
</organism>
<proteinExistence type="predicted"/>
<accession>A0A5K3FFH9</accession>
<dbReference type="Pfam" id="PF00307">
    <property type="entry name" value="CH"/>
    <property type="match status" value="1"/>
</dbReference>
<dbReference type="Gene3D" id="1.10.418.10">
    <property type="entry name" value="Calponin-like domain"/>
    <property type="match status" value="1"/>
</dbReference>
<evidence type="ECO:0000259" key="1">
    <source>
        <dbReference type="PROSITE" id="PS50021"/>
    </source>
</evidence>
<dbReference type="InterPro" id="IPR001715">
    <property type="entry name" value="CH_dom"/>
</dbReference>
<dbReference type="SUPFAM" id="SSF47576">
    <property type="entry name" value="Calponin-homology domain, CH-domain"/>
    <property type="match status" value="1"/>
</dbReference>
<dbReference type="PANTHER" id="PTHR11915">
    <property type="entry name" value="SPECTRIN/FILAMIN RELATED CYTOSKELETAL PROTEIN"/>
    <property type="match status" value="1"/>
</dbReference>